<comment type="caution">
    <text evidence="1">The sequence shown here is derived from an EMBL/GenBank/DDBJ whole genome shotgun (WGS) entry which is preliminary data.</text>
</comment>
<evidence type="ECO:0000313" key="1">
    <source>
        <dbReference type="EMBL" id="KAK5976761.1"/>
    </source>
</evidence>
<organism evidence="1 2">
    <name type="scientific">Trichostrongylus colubriformis</name>
    <name type="common">Black scour worm</name>
    <dbReference type="NCBI Taxonomy" id="6319"/>
    <lineage>
        <taxon>Eukaryota</taxon>
        <taxon>Metazoa</taxon>
        <taxon>Ecdysozoa</taxon>
        <taxon>Nematoda</taxon>
        <taxon>Chromadorea</taxon>
        <taxon>Rhabditida</taxon>
        <taxon>Rhabditina</taxon>
        <taxon>Rhabditomorpha</taxon>
        <taxon>Strongyloidea</taxon>
        <taxon>Trichostrongylidae</taxon>
        <taxon>Trichostrongylus</taxon>
    </lineage>
</organism>
<dbReference type="Proteomes" id="UP001331761">
    <property type="component" value="Unassembled WGS sequence"/>
</dbReference>
<accession>A0AAN8FBR0</accession>
<evidence type="ECO:0000313" key="2">
    <source>
        <dbReference type="Proteomes" id="UP001331761"/>
    </source>
</evidence>
<dbReference type="AlphaFoldDB" id="A0AAN8FBR0"/>
<sequence length="70" mass="7895">MPYFVKEFVKGFPTKCVYERPALKCGEEEAAFGEHCVTVKGYGPFDKHTEACGGLQLHPLQSESEKNWIT</sequence>
<keyword evidence="2" id="KW-1185">Reference proteome</keyword>
<dbReference type="EMBL" id="WIXE01011412">
    <property type="protein sequence ID" value="KAK5976761.1"/>
    <property type="molecule type" value="Genomic_DNA"/>
</dbReference>
<reference evidence="1 2" key="1">
    <citation type="submission" date="2019-10" db="EMBL/GenBank/DDBJ databases">
        <title>Assembly and Annotation for the nematode Trichostrongylus colubriformis.</title>
        <authorList>
            <person name="Martin J."/>
        </authorList>
    </citation>
    <scope>NUCLEOTIDE SEQUENCE [LARGE SCALE GENOMIC DNA]</scope>
    <source>
        <strain evidence="1">G859</strain>
        <tissue evidence="1">Whole worm</tissue>
    </source>
</reference>
<protein>
    <submittedName>
        <fullName evidence="1">Uncharacterized protein</fullName>
    </submittedName>
</protein>
<proteinExistence type="predicted"/>
<name>A0AAN8FBR0_TRICO</name>
<feature type="non-terminal residue" evidence="1">
    <location>
        <position position="70"/>
    </location>
</feature>
<gene>
    <name evidence="1" type="ORF">GCK32_014031</name>
</gene>